<dbReference type="InterPro" id="IPR020010">
    <property type="entry name" value="CHP03503"/>
</dbReference>
<dbReference type="RefSeq" id="WP_376919786.1">
    <property type="nucleotide sequence ID" value="NZ_JBHRSW010000014.1"/>
</dbReference>
<reference evidence="3" key="1">
    <citation type="journal article" date="2019" name="Int. J. Syst. Evol. Microbiol.">
        <title>The Global Catalogue of Microorganisms (GCM) 10K type strain sequencing project: providing services to taxonomists for standard genome sequencing and annotation.</title>
        <authorList>
            <consortium name="The Broad Institute Genomics Platform"/>
            <consortium name="The Broad Institute Genome Sequencing Center for Infectious Disease"/>
            <person name="Wu L."/>
            <person name="Ma J."/>
        </authorList>
    </citation>
    <scope>NUCLEOTIDE SEQUENCE [LARGE SCALE GENOMIC DNA]</scope>
    <source>
        <strain evidence="3">KCTC 52473</strain>
    </source>
</reference>
<keyword evidence="1" id="KW-1133">Transmembrane helix</keyword>
<keyword evidence="1" id="KW-0812">Transmembrane</keyword>
<evidence type="ECO:0000313" key="2">
    <source>
        <dbReference type="EMBL" id="MFC3121650.1"/>
    </source>
</evidence>
<comment type="caution">
    <text evidence="2">The sequence shown here is derived from an EMBL/GenBank/DDBJ whole genome shotgun (WGS) entry which is preliminary data.</text>
</comment>
<organism evidence="2 3">
    <name type="scientific">Agaribacter flavus</name>
    <dbReference type="NCBI Taxonomy" id="1902781"/>
    <lineage>
        <taxon>Bacteria</taxon>
        <taxon>Pseudomonadati</taxon>
        <taxon>Pseudomonadota</taxon>
        <taxon>Gammaproteobacteria</taxon>
        <taxon>Alteromonadales</taxon>
        <taxon>Alteromonadaceae</taxon>
        <taxon>Agaribacter</taxon>
    </lineage>
</organism>
<proteinExistence type="predicted"/>
<name>A0ABV7FNF3_9ALTE</name>
<keyword evidence="1" id="KW-0472">Membrane</keyword>
<evidence type="ECO:0000256" key="1">
    <source>
        <dbReference type="SAM" id="Phobius"/>
    </source>
</evidence>
<accession>A0ABV7FNF3</accession>
<dbReference type="Proteomes" id="UP001595478">
    <property type="component" value="Unassembled WGS sequence"/>
</dbReference>
<protein>
    <submittedName>
        <fullName evidence="2">TIGR03503 family protein</fullName>
    </submittedName>
</protein>
<feature type="transmembrane region" description="Helical" evidence="1">
    <location>
        <begin position="426"/>
        <end position="449"/>
    </location>
</feature>
<gene>
    <name evidence="2" type="ORF">ACFOHL_08440</name>
</gene>
<evidence type="ECO:0000313" key="3">
    <source>
        <dbReference type="Proteomes" id="UP001595478"/>
    </source>
</evidence>
<dbReference type="NCBIfam" id="TIGR03503">
    <property type="entry name" value="TIGR03503 family protein"/>
    <property type="match status" value="1"/>
</dbReference>
<keyword evidence="3" id="KW-1185">Reference proteome</keyword>
<dbReference type="EMBL" id="JBHRSW010000014">
    <property type="protein sequence ID" value="MFC3121650.1"/>
    <property type="molecule type" value="Genomic_DNA"/>
</dbReference>
<sequence length="480" mass="54209">MKRKQIRLFGETSRHHLKRKSKYLQVFALLCAAYAPHSWGQEDASNGLQDTPVISNENKQAQIDLDARKVLEKVVPLGNEYQNNIQLLDNRFRIDSDVKKVTLIFFREYGSAPIVLVRPDGSKLYLDNDGVDDSYDWYDTDTYDMIQLSNPMPGPWQAIGEILPQSRVMVIADITLSTDPIPSPVFSGEIIKITAQLNNAGNRIDFNEFRDVVSLSVDFASTNNPNFINFGLGTKSVARFEDNGLGFDEQSGDGVFTGQFDLKISPGEWQPIFTVRTPLFSREQIPDKVVLRENPVSMHYELDMTNNGYHLLHVDVDRDYVDISSVLLDGTIKHPNGDVERFSVTEISDDTRVVEIINAGYGEYKINLSLFANTVSGRDIVLDVPEYAFTHEMPIVEIEQAEQKQESEAEQSTELVVKEETSESSLIMLVLGLNLGLIMIGGGIIFFILDRRKNPDQSLFKRLANKIPKIRKKPKLAEEN</sequence>